<dbReference type="Proteomes" id="UP000649604">
    <property type="component" value="Unassembled WGS sequence"/>
</dbReference>
<dbReference type="InterPro" id="IPR011527">
    <property type="entry name" value="ABC1_TM_dom"/>
</dbReference>
<organism evidence="11 12">
    <name type="scientific">candidate division KSB3 bacterium</name>
    <dbReference type="NCBI Taxonomy" id="2044937"/>
    <lineage>
        <taxon>Bacteria</taxon>
        <taxon>candidate division KSB3</taxon>
    </lineage>
</organism>
<dbReference type="PROSITE" id="PS00211">
    <property type="entry name" value="ABC_TRANSPORTER_1"/>
    <property type="match status" value="1"/>
</dbReference>
<dbReference type="GO" id="GO:0043190">
    <property type="term" value="C:ATP-binding cassette (ABC) transporter complex"/>
    <property type="evidence" value="ECO:0007669"/>
    <property type="project" value="TreeGrafter"/>
</dbReference>
<dbReference type="Pfam" id="PF00005">
    <property type="entry name" value="ABC_tran"/>
    <property type="match status" value="1"/>
</dbReference>
<feature type="domain" description="ABC transporter" evidence="9">
    <location>
        <begin position="330"/>
        <end position="536"/>
    </location>
</feature>
<dbReference type="GO" id="GO:0140359">
    <property type="term" value="F:ABC-type transporter activity"/>
    <property type="evidence" value="ECO:0007669"/>
    <property type="project" value="InterPro"/>
</dbReference>
<protein>
    <submittedName>
        <fullName evidence="11">ATP-binding cassette domain-containing protein</fullName>
    </submittedName>
</protein>
<dbReference type="EMBL" id="WJJP01000117">
    <property type="protein sequence ID" value="MBD3323703.1"/>
    <property type="molecule type" value="Genomic_DNA"/>
</dbReference>
<dbReference type="InterPro" id="IPR027417">
    <property type="entry name" value="P-loop_NTPase"/>
</dbReference>
<gene>
    <name evidence="11" type="ORF">GF339_03905</name>
</gene>
<evidence type="ECO:0000256" key="3">
    <source>
        <dbReference type="ARBA" id="ARBA00022692"/>
    </source>
</evidence>
<evidence type="ECO:0000256" key="6">
    <source>
        <dbReference type="ARBA" id="ARBA00022989"/>
    </source>
</evidence>
<dbReference type="PANTHER" id="PTHR43553">
    <property type="entry name" value="HEAVY METAL TRANSPORTER"/>
    <property type="match status" value="1"/>
</dbReference>
<evidence type="ECO:0000256" key="1">
    <source>
        <dbReference type="ARBA" id="ARBA00004651"/>
    </source>
</evidence>
<dbReference type="PROSITE" id="PS50929">
    <property type="entry name" value="ABC_TM1F"/>
    <property type="match status" value="1"/>
</dbReference>
<evidence type="ECO:0000256" key="7">
    <source>
        <dbReference type="ARBA" id="ARBA00023136"/>
    </source>
</evidence>
<dbReference type="InterPro" id="IPR003439">
    <property type="entry name" value="ABC_transporter-like_ATP-bd"/>
</dbReference>
<reference evidence="11" key="1">
    <citation type="submission" date="2019-11" db="EMBL/GenBank/DDBJ databases">
        <title>Microbial mats filling the niche in hypersaline microbial mats.</title>
        <authorList>
            <person name="Wong H.L."/>
            <person name="Macleod F.I."/>
            <person name="White R.A. III"/>
            <person name="Burns B.P."/>
        </authorList>
    </citation>
    <scope>NUCLEOTIDE SEQUENCE</scope>
    <source>
        <strain evidence="11">Rbin_158</strain>
    </source>
</reference>
<keyword evidence="3 8" id="KW-0812">Transmembrane</keyword>
<dbReference type="PANTHER" id="PTHR43553:SF11">
    <property type="entry name" value="ABC TRANSPORTER ATP-BINDING_PERMEASE PROTEIN YOJI"/>
    <property type="match status" value="1"/>
</dbReference>
<dbReference type="AlphaFoldDB" id="A0A9D5JT04"/>
<feature type="transmembrane region" description="Helical" evidence="8">
    <location>
        <begin position="152"/>
        <end position="173"/>
    </location>
</feature>
<dbReference type="Gene3D" id="3.40.50.300">
    <property type="entry name" value="P-loop containing nucleotide triphosphate hydrolases"/>
    <property type="match status" value="1"/>
</dbReference>
<dbReference type="PROSITE" id="PS50893">
    <property type="entry name" value="ABC_TRANSPORTER_2"/>
    <property type="match status" value="1"/>
</dbReference>
<evidence type="ECO:0000259" key="9">
    <source>
        <dbReference type="PROSITE" id="PS50893"/>
    </source>
</evidence>
<evidence type="ECO:0000256" key="4">
    <source>
        <dbReference type="ARBA" id="ARBA00022741"/>
    </source>
</evidence>
<dbReference type="GO" id="GO:0005524">
    <property type="term" value="F:ATP binding"/>
    <property type="evidence" value="ECO:0007669"/>
    <property type="project" value="UniProtKB-KW"/>
</dbReference>
<comment type="subcellular location">
    <subcellularLocation>
        <location evidence="1">Cell membrane</location>
        <topology evidence="1">Multi-pass membrane protein</topology>
    </subcellularLocation>
</comment>
<dbReference type="InterPro" id="IPR017871">
    <property type="entry name" value="ABC_transporter-like_CS"/>
</dbReference>
<keyword evidence="7 8" id="KW-0472">Membrane</keyword>
<comment type="caution">
    <text evidence="11">The sequence shown here is derived from an EMBL/GenBank/DDBJ whole genome shotgun (WGS) entry which is preliminary data.</text>
</comment>
<dbReference type="InterPro" id="IPR015856">
    <property type="entry name" value="ABC_transpr_CbiO/EcfA_su"/>
</dbReference>
<dbReference type="SMART" id="SM00382">
    <property type="entry name" value="AAA"/>
    <property type="match status" value="1"/>
</dbReference>
<evidence type="ECO:0000313" key="12">
    <source>
        <dbReference type="Proteomes" id="UP000649604"/>
    </source>
</evidence>
<feature type="transmembrane region" description="Helical" evidence="8">
    <location>
        <begin position="129"/>
        <end position="146"/>
    </location>
</feature>
<dbReference type="Gene3D" id="1.20.1560.10">
    <property type="entry name" value="ABC transporter type 1, transmembrane domain"/>
    <property type="match status" value="1"/>
</dbReference>
<dbReference type="InterPro" id="IPR036640">
    <property type="entry name" value="ABC1_TM_sf"/>
</dbReference>
<dbReference type="SUPFAM" id="SSF90123">
    <property type="entry name" value="ABC transporter transmembrane region"/>
    <property type="match status" value="1"/>
</dbReference>
<evidence type="ECO:0000256" key="5">
    <source>
        <dbReference type="ARBA" id="ARBA00022840"/>
    </source>
</evidence>
<dbReference type="GO" id="GO:0016887">
    <property type="term" value="F:ATP hydrolysis activity"/>
    <property type="evidence" value="ECO:0007669"/>
    <property type="project" value="InterPro"/>
</dbReference>
<feature type="transmembrane region" description="Helical" evidence="8">
    <location>
        <begin position="18"/>
        <end position="37"/>
    </location>
</feature>
<dbReference type="CDD" id="cd03225">
    <property type="entry name" value="ABC_cobalt_CbiO_domain1"/>
    <property type="match status" value="1"/>
</dbReference>
<keyword evidence="6 8" id="KW-1133">Transmembrane helix</keyword>
<evidence type="ECO:0000259" key="10">
    <source>
        <dbReference type="PROSITE" id="PS50929"/>
    </source>
</evidence>
<evidence type="ECO:0000256" key="2">
    <source>
        <dbReference type="ARBA" id="ARBA00022448"/>
    </source>
</evidence>
<feature type="transmembrane region" description="Helical" evidence="8">
    <location>
        <begin position="49"/>
        <end position="66"/>
    </location>
</feature>
<keyword evidence="2" id="KW-0813">Transport</keyword>
<evidence type="ECO:0000313" key="11">
    <source>
        <dbReference type="EMBL" id="MBD3323703.1"/>
    </source>
</evidence>
<sequence length="536" mass="60991">MELFKILHQQARQEVQSIMVLSVISGIAGAMLIPFIVNVVTDVVSDQHYIADALLLSTIFVLLLFTKRLSQQKIARLTEQSLETLILTSANALRQAEVQEMEHRNRAEISLMMVNAQTVTNAAAKSVEAFQILITLTGGWLYISWLSAKAGFILLLAFAIAIVARNTIFRSLINRTIRQERDNELAMFNTFYHLLDGFKEIKLDQLKNDDLFVNFLRPLVLTNRDIRTKSAFYFSDYHIFTDLCGYLAMGSIVFLLSPAIVAGNTLIIFVVITYLAKLILVLLAELPDIEHGKVALEQLHHFTQHERTQRKTRDYLYQPSRETISRFQTLSLEHIGFAYPPPPEGSGFSVGPINLSIHAGEILFVAGGNGSGKTTLVKVLTGLYPPSTGLFRIDGERVDMRNHRYLYSVIFSDFHLFDGLYGIENVDEDQVQALLDEMHLSGKTTYRHHRFHPLDLSGGQKKRLALVIALLEDKPIYVFDEWAADQDPYFRQYFYEELLPAFRSQGKTIIAVTHDERYYAVADRLLHMHYGTLREA</sequence>
<proteinExistence type="predicted"/>
<feature type="domain" description="ABC transmembrane type-1" evidence="10">
    <location>
        <begin position="18"/>
        <end position="276"/>
    </location>
</feature>
<accession>A0A9D5JT04</accession>
<evidence type="ECO:0000256" key="8">
    <source>
        <dbReference type="SAM" id="Phobius"/>
    </source>
</evidence>
<keyword evidence="5 11" id="KW-0067">ATP-binding</keyword>
<keyword evidence="4" id="KW-0547">Nucleotide-binding</keyword>
<dbReference type="InterPro" id="IPR050095">
    <property type="entry name" value="ECF_ABC_transporter_ATP-bd"/>
</dbReference>
<name>A0A9D5JT04_9BACT</name>
<dbReference type="InterPro" id="IPR003593">
    <property type="entry name" value="AAA+_ATPase"/>
</dbReference>
<dbReference type="SUPFAM" id="SSF52540">
    <property type="entry name" value="P-loop containing nucleoside triphosphate hydrolases"/>
    <property type="match status" value="1"/>
</dbReference>